<dbReference type="EMBL" id="FWWY01000001">
    <property type="protein sequence ID" value="SMC05024.1"/>
    <property type="molecule type" value="Genomic_DNA"/>
</dbReference>
<organism evidence="2 3">
    <name type="scientific">Sulfobacillus thermosulfidooxidans (strain DSM 9293 / VKM B-1269 / AT-1)</name>
    <dbReference type="NCBI Taxonomy" id="929705"/>
    <lineage>
        <taxon>Bacteria</taxon>
        <taxon>Bacillati</taxon>
        <taxon>Bacillota</taxon>
        <taxon>Clostridia</taxon>
        <taxon>Eubacteriales</taxon>
        <taxon>Clostridiales Family XVII. Incertae Sedis</taxon>
        <taxon>Sulfobacillus</taxon>
    </lineage>
</organism>
<evidence type="ECO:0000259" key="1">
    <source>
        <dbReference type="PROSITE" id="PS51186"/>
    </source>
</evidence>
<dbReference type="Proteomes" id="UP000192660">
    <property type="component" value="Unassembled WGS sequence"/>
</dbReference>
<dbReference type="SUPFAM" id="SSF55729">
    <property type="entry name" value="Acyl-CoA N-acyltransferases (Nat)"/>
    <property type="match status" value="1"/>
</dbReference>
<dbReference type="InterPro" id="IPR000182">
    <property type="entry name" value="GNAT_dom"/>
</dbReference>
<dbReference type="AlphaFoldDB" id="A0A1W1WFF5"/>
<dbReference type="GO" id="GO:0016747">
    <property type="term" value="F:acyltransferase activity, transferring groups other than amino-acyl groups"/>
    <property type="evidence" value="ECO:0007669"/>
    <property type="project" value="InterPro"/>
</dbReference>
<gene>
    <name evidence="2" type="ORF">SAMN00768000_1981</name>
</gene>
<accession>A0A1W1WFF5</accession>
<keyword evidence="3" id="KW-1185">Reference proteome</keyword>
<dbReference type="STRING" id="28034.BFX07_15135"/>
<dbReference type="OrthoDB" id="95248at2"/>
<dbReference type="Gene3D" id="3.40.630.30">
    <property type="match status" value="1"/>
</dbReference>
<dbReference type="PROSITE" id="PS51186">
    <property type="entry name" value="GNAT"/>
    <property type="match status" value="1"/>
</dbReference>
<keyword evidence="2" id="KW-0808">Transferase</keyword>
<evidence type="ECO:0000313" key="3">
    <source>
        <dbReference type="Proteomes" id="UP000192660"/>
    </source>
</evidence>
<sequence length="152" mass="17898">MGVQFAEPWYQDPDVLYFSEGPGCQPFNTERLWKMYRYLHHHGQLYIIETFHHNDWRPIGDVTLAQDMMPIVIGDKNFRGQGLGFRVISLLIRYAQEHLKWSSLVAHKIYVYNAASLRVFTKAGFCITHHAKDDRGLEYVRMELPLQAEKDR</sequence>
<dbReference type="Pfam" id="PF13302">
    <property type="entry name" value="Acetyltransf_3"/>
    <property type="match status" value="1"/>
</dbReference>
<protein>
    <submittedName>
        <fullName evidence="2">Protein N-acetyltransferase, RimJ/RimL family</fullName>
    </submittedName>
</protein>
<proteinExistence type="predicted"/>
<reference evidence="3" key="1">
    <citation type="submission" date="2017-04" db="EMBL/GenBank/DDBJ databases">
        <authorList>
            <person name="Varghese N."/>
            <person name="Submissions S."/>
        </authorList>
    </citation>
    <scope>NUCLEOTIDE SEQUENCE [LARGE SCALE GENOMIC DNA]</scope>
    <source>
        <strain evidence="3">DSM 9293</strain>
    </source>
</reference>
<dbReference type="InterPro" id="IPR016181">
    <property type="entry name" value="Acyl_CoA_acyltransferase"/>
</dbReference>
<evidence type="ECO:0000313" key="2">
    <source>
        <dbReference type="EMBL" id="SMC05024.1"/>
    </source>
</evidence>
<name>A0A1W1WFF5_SULTA</name>
<feature type="domain" description="N-acetyltransferase" evidence="1">
    <location>
        <begin position="75"/>
        <end position="147"/>
    </location>
</feature>